<evidence type="ECO:0000259" key="10">
    <source>
        <dbReference type="PROSITE" id="PS51379"/>
    </source>
</evidence>
<dbReference type="InterPro" id="IPR001989">
    <property type="entry name" value="Radical_activat_CS"/>
</dbReference>
<evidence type="ECO:0000256" key="6">
    <source>
        <dbReference type="ARBA" id="ARBA00023002"/>
    </source>
</evidence>
<feature type="domain" description="4Fe-4S ferredoxin-type" evidence="10">
    <location>
        <begin position="44"/>
        <end position="73"/>
    </location>
</feature>
<gene>
    <name evidence="12" type="ORF">SAMN02745906_0752</name>
</gene>
<dbReference type="Gene3D" id="3.30.70.20">
    <property type="match status" value="1"/>
</dbReference>
<name>A0ABY1C3Y5_9FIRM</name>
<protein>
    <submittedName>
        <fullName evidence="12">Pyruvate formate lyase activating enzyme</fullName>
    </submittedName>
</protein>
<comment type="similarity">
    <text evidence="2">Belongs to the organic radical-activating enzymes family.</text>
</comment>
<dbReference type="Gene3D" id="3.80.30.10">
    <property type="entry name" value="pyruvate-formate lyase- activating enzyme"/>
    <property type="match status" value="1"/>
</dbReference>
<evidence type="ECO:0000256" key="3">
    <source>
        <dbReference type="ARBA" id="ARBA00022485"/>
    </source>
</evidence>
<dbReference type="GO" id="GO:0016829">
    <property type="term" value="F:lyase activity"/>
    <property type="evidence" value="ECO:0007669"/>
    <property type="project" value="UniProtKB-KW"/>
</dbReference>
<evidence type="ECO:0000313" key="13">
    <source>
        <dbReference type="Proteomes" id="UP000198970"/>
    </source>
</evidence>
<feature type="domain" description="Radical SAM core" evidence="11">
    <location>
        <begin position="13"/>
        <end position="295"/>
    </location>
</feature>
<dbReference type="NCBIfam" id="TIGR02494">
    <property type="entry name" value="PFLE_PFLC"/>
    <property type="match status" value="1"/>
</dbReference>
<comment type="cofactor">
    <cofactor evidence="1">
        <name>[4Fe-4S] cluster</name>
        <dbReference type="ChEBI" id="CHEBI:49883"/>
    </cofactor>
</comment>
<keyword evidence="12" id="KW-0456">Lyase</keyword>
<evidence type="ECO:0000256" key="1">
    <source>
        <dbReference type="ARBA" id="ARBA00001966"/>
    </source>
</evidence>
<dbReference type="Proteomes" id="UP000198970">
    <property type="component" value="Chromosome I"/>
</dbReference>
<dbReference type="PIRSF" id="PIRSF000371">
    <property type="entry name" value="PFL_act_enz"/>
    <property type="match status" value="1"/>
</dbReference>
<reference evidence="12 13" key="1">
    <citation type="submission" date="2016-10" db="EMBL/GenBank/DDBJ databases">
        <authorList>
            <person name="Varghese N."/>
            <person name="Submissions S."/>
        </authorList>
    </citation>
    <scope>NUCLEOTIDE SEQUENCE [LARGE SCALE GENOMIC DNA]</scope>
    <source>
        <strain evidence="12 13">ATCC 19403</strain>
    </source>
</reference>
<evidence type="ECO:0000256" key="7">
    <source>
        <dbReference type="ARBA" id="ARBA00023004"/>
    </source>
</evidence>
<keyword evidence="8" id="KW-0411">Iron-sulfur</keyword>
<evidence type="ECO:0000256" key="8">
    <source>
        <dbReference type="ARBA" id="ARBA00023014"/>
    </source>
</evidence>
<dbReference type="InterPro" id="IPR058240">
    <property type="entry name" value="rSAM_sf"/>
</dbReference>
<comment type="catalytic activity">
    <reaction evidence="9">
        <text>glycyl-[protein] + reduced [flavodoxin] + S-adenosyl-L-methionine = glycin-2-yl radical-[protein] + semiquinone [flavodoxin] + 5'-deoxyadenosine + L-methionine + H(+)</text>
        <dbReference type="Rhea" id="RHEA:61976"/>
        <dbReference type="Rhea" id="RHEA-COMP:10622"/>
        <dbReference type="Rhea" id="RHEA-COMP:14480"/>
        <dbReference type="Rhea" id="RHEA-COMP:15993"/>
        <dbReference type="Rhea" id="RHEA-COMP:15994"/>
        <dbReference type="ChEBI" id="CHEBI:15378"/>
        <dbReference type="ChEBI" id="CHEBI:17319"/>
        <dbReference type="ChEBI" id="CHEBI:29947"/>
        <dbReference type="ChEBI" id="CHEBI:32722"/>
        <dbReference type="ChEBI" id="CHEBI:57618"/>
        <dbReference type="ChEBI" id="CHEBI:57844"/>
        <dbReference type="ChEBI" id="CHEBI:59789"/>
        <dbReference type="ChEBI" id="CHEBI:140311"/>
    </reaction>
</comment>
<sequence>MIRVTNIERFATHDGPGIRTTVFLKGCPLYCPWCANPETQTSYPELLYNESKCIGCRSCEKSCGTKAITFDDNGTFHYNRNLCTDCLACEKNCMQDAIEFYGKDMELDIIMEEVMKDKDYYDNSDGGGITVSGGEPFVQLEGLIAILRASKERGLNTAVETTGNYSLKALQAAEPYIDHFLYDFKHLDDEVLKRITGGNGKQIKENLIYLVKMCPDKLTVRMPIIPGFNFDSALIEKTLGYLQKLGVKNVNLLPYHTLGKAKYEKLGRVYQMTDKMLHEEDLEEYHQYALKIGLESRIGG</sequence>
<dbReference type="SFLD" id="SFLDG01066">
    <property type="entry name" value="organic_radical-activating_enz"/>
    <property type="match status" value="1"/>
</dbReference>
<evidence type="ECO:0000256" key="4">
    <source>
        <dbReference type="ARBA" id="ARBA00022691"/>
    </source>
</evidence>
<dbReference type="SFLD" id="SFLDG01118">
    <property type="entry name" value="activating_enzymes__group_2"/>
    <property type="match status" value="1"/>
</dbReference>
<evidence type="ECO:0000256" key="5">
    <source>
        <dbReference type="ARBA" id="ARBA00022723"/>
    </source>
</evidence>
<dbReference type="InterPro" id="IPR017896">
    <property type="entry name" value="4Fe4S_Fe-S-bd"/>
</dbReference>
<dbReference type="SFLD" id="SFLDS00029">
    <property type="entry name" value="Radical_SAM"/>
    <property type="match status" value="1"/>
</dbReference>
<evidence type="ECO:0000259" key="11">
    <source>
        <dbReference type="PROSITE" id="PS51918"/>
    </source>
</evidence>
<dbReference type="Pfam" id="PF04055">
    <property type="entry name" value="Radical_SAM"/>
    <property type="match status" value="1"/>
</dbReference>
<dbReference type="SUPFAM" id="SSF54862">
    <property type="entry name" value="4Fe-4S ferredoxins"/>
    <property type="match status" value="1"/>
</dbReference>
<dbReference type="InterPro" id="IPR017900">
    <property type="entry name" value="4Fe4S_Fe_S_CS"/>
</dbReference>
<dbReference type="CDD" id="cd01335">
    <property type="entry name" value="Radical_SAM"/>
    <property type="match status" value="1"/>
</dbReference>
<dbReference type="Pfam" id="PF00037">
    <property type="entry name" value="Fer4"/>
    <property type="match status" value="1"/>
</dbReference>
<dbReference type="PROSITE" id="PS01087">
    <property type="entry name" value="RADICAL_ACTIVATING"/>
    <property type="match status" value="1"/>
</dbReference>
<evidence type="ECO:0000256" key="2">
    <source>
        <dbReference type="ARBA" id="ARBA00009777"/>
    </source>
</evidence>
<dbReference type="RefSeq" id="WP_100041596.1">
    <property type="nucleotide sequence ID" value="NZ_LT630003.1"/>
</dbReference>
<dbReference type="PROSITE" id="PS00198">
    <property type="entry name" value="4FE4S_FER_1"/>
    <property type="match status" value="1"/>
</dbReference>
<keyword evidence="5" id="KW-0479">Metal-binding</keyword>
<dbReference type="InterPro" id="IPR012839">
    <property type="entry name" value="Organic_radical_activase"/>
</dbReference>
<proteinExistence type="inferred from homology"/>
<dbReference type="InterPro" id="IPR007197">
    <property type="entry name" value="rSAM"/>
</dbReference>
<dbReference type="PANTHER" id="PTHR30352">
    <property type="entry name" value="PYRUVATE FORMATE-LYASE-ACTIVATING ENZYME"/>
    <property type="match status" value="1"/>
</dbReference>
<keyword evidence="3" id="KW-0004">4Fe-4S</keyword>
<evidence type="ECO:0000256" key="9">
    <source>
        <dbReference type="ARBA" id="ARBA00047365"/>
    </source>
</evidence>
<dbReference type="PROSITE" id="PS51379">
    <property type="entry name" value="4FE4S_FER_2"/>
    <property type="match status" value="2"/>
</dbReference>
<evidence type="ECO:0000313" key="12">
    <source>
        <dbReference type="EMBL" id="SET62630.1"/>
    </source>
</evidence>
<keyword evidence="7" id="KW-0408">Iron</keyword>
<keyword evidence="12" id="KW-0670">Pyruvate</keyword>
<dbReference type="SUPFAM" id="SSF102114">
    <property type="entry name" value="Radical SAM enzymes"/>
    <property type="match status" value="1"/>
</dbReference>
<keyword evidence="4" id="KW-0949">S-adenosyl-L-methionine</keyword>
<dbReference type="PROSITE" id="PS51918">
    <property type="entry name" value="RADICAL_SAM"/>
    <property type="match status" value="1"/>
</dbReference>
<accession>A0ABY1C3Y5</accession>
<dbReference type="InterPro" id="IPR034457">
    <property type="entry name" value="Organic_radical-activating"/>
</dbReference>
<keyword evidence="6" id="KW-0560">Oxidoreductase</keyword>
<dbReference type="EMBL" id="LT630003">
    <property type="protein sequence ID" value="SET62630.1"/>
    <property type="molecule type" value="Genomic_DNA"/>
</dbReference>
<keyword evidence="13" id="KW-1185">Reference proteome</keyword>
<feature type="domain" description="4Fe-4S ferredoxin-type" evidence="10">
    <location>
        <begin position="74"/>
        <end position="103"/>
    </location>
</feature>
<dbReference type="InterPro" id="IPR040074">
    <property type="entry name" value="BssD/PflA/YjjW"/>
</dbReference>
<dbReference type="PANTHER" id="PTHR30352:SF4">
    <property type="entry name" value="PYRUVATE FORMATE-LYASE 2-ACTIVATING ENZYME"/>
    <property type="match status" value="1"/>
</dbReference>
<organism evidence="12 13">
    <name type="scientific">Lacrimispora sphenoides JCM 1415</name>
    <dbReference type="NCBI Taxonomy" id="1297793"/>
    <lineage>
        <taxon>Bacteria</taxon>
        <taxon>Bacillati</taxon>
        <taxon>Bacillota</taxon>
        <taxon>Clostridia</taxon>
        <taxon>Lachnospirales</taxon>
        <taxon>Lachnospiraceae</taxon>
        <taxon>Lacrimispora</taxon>
    </lineage>
</organism>